<dbReference type="RefSeq" id="WP_019034217.1">
    <property type="nucleotide sequence ID" value="NZ_UGSZ01000001.1"/>
</dbReference>
<keyword evidence="1" id="KW-0812">Transmembrane</keyword>
<evidence type="ECO:0000256" key="1">
    <source>
        <dbReference type="SAM" id="Phobius"/>
    </source>
</evidence>
<evidence type="ECO:0000259" key="2">
    <source>
        <dbReference type="Pfam" id="PF20990"/>
    </source>
</evidence>
<feature type="transmembrane region" description="Helical" evidence="1">
    <location>
        <begin position="189"/>
        <end position="209"/>
    </location>
</feature>
<protein>
    <submittedName>
        <fullName evidence="3">Predicted membrane protein (DUF2207)</fullName>
    </submittedName>
</protein>
<name>A0A379C401_9FIRM</name>
<dbReference type="InterPro" id="IPR048389">
    <property type="entry name" value="YciQ-like_C"/>
</dbReference>
<keyword evidence="1" id="KW-1133">Transmembrane helix</keyword>
<dbReference type="OrthoDB" id="10008241at2"/>
<dbReference type="Proteomes" id="UP000255517">
    <property type="component" value="Unassembled WGS sequence"/>
</dbReference>
<dbReference type="EMBL" id="UGSZ01000001">
    <property type="protein sequence ID" value="SUB56317.1"/>
    <property type="molecule type" value="Genomic_DNA"/>
</dbReference>
<feature type="domain" description="Predicted membrane protein YciQ-like C-terminal" evidence="2">
    <location>
        <begin position="46"/>
        <end position="239"/>
    </location>
</feature>
<gene>
    <name evidence="3" type="ORF">NCTC13149_00087</name>
</gene>
<organism evidence="3 4">
    <name type="scientific">Peptoniphilus lacrimalis</name>
    <dbReference type="NCBI Taxonomy" id="33031"/>
    <lineage>
        <taxon>Bacteria</taxon>
        <taxon>Bacillati</taxon>
        <taxon>Bacillota</taxon>
        <taxon>Tissierellia</taxon>
        <taxon>Tissierellales</taxon>
        <taxon>Peptoniphilaceae</taxon>
        <taxon>Peptoniphilus</taxon>
    </lineage>
</organism>
<evidence type="ECO:0000313" key="3">
    <source>
        <dbReference type="EMBL" id="SUB56317.1"/>
    </source>
</evidence>
<keyword evidence="1" id="KW-0472">Membrane</keyword>
<feature type="transmembrane region" description="Helical" evidence="1">
    <location>
        <begin position="6"/>
        <end position="28"/>
    </location>
</feature>
<reference evidence="3 4" key="1">
    <citation type="submission" date="2018-06" db="EMBL/GenBank/DDBJ databases">
        <authorList>
            <consortium name="Pathogen Informatics"/>
            <person name="Doyle S."/>
        </authorList>
    </citation>
    <scope>NUCLEOTIDE SEQUENCE [LARGE SCALE GENOMIC DNA]</scope>
    <source>
        <strain evidence="3 4">NCTC13149</strain>
    </source>
</reference>
<dbReference type="Pfam" id="PF20990">
    <property type="entry name" value="DUF2207_C"/>
    <property type="match status" value="1"/>
</dbReference>
<accession>A0A379C401</accession>
<feature type="transmembrane region" description="Helical" evidence="1">
    <location>
        <begin position="166"/>
        <end position="183"/>
    </location>
</feature>
<proteinExistence type="predicted"/>
<evidence type="ECO:0000313" key="4">
    <source>
        <dbReference type="Proteomes" id="UP000255517"/>
    </source>
</evidence>
<sequence length="281" mass="32562">MCSPLSNGIIFIINALFLIISIYLFLIFPRNEKSEIKDPLKLPYYMAGFLIKGKNSAPDFIISSLIKFIENGNIKIDRNDYINSRGKERINYNIYADNSNNLDKEEKFLYDLIFSLDENISTRKINNLRIKEGIGFNQKFSSYLDILEENAYELNLLYKAIDRKKFFIYVFMALVDVLVGAVLANKGLYPAYVLIFFGFVLLLSSLKLLGQNPPAGMATYKYYRDFEKELNEKDNFHGDDIYYALAFAMDLEKIRDKDINIDKYISFIEILKDSLVGKIGF</sequence>
<dbReference type="AlphaFoldDB" id="A0A379C401"/>
<dbReference type="STRING" id="1122949.GCA_000378725_00158"/>